<keyword evidence="2" id="KW-0813">Transport</keyword>
<dbReference type="SUPFAM" id="SSF103473">
    <property type="entry name" value="MFS general substrate transporter"/>
    <property type="match status" value="1"/>
</dbReference>
<feature type="region of interest" description="Disordered" evidence="8">
    <location>
        <begin position="562"/>
        <end position="584"/>
    </location>
</feature>
<evidence type="ECO:0000256" key="3">
    <source>
        <dbReference type="ARBA" id="ARBA00022475"/>
    </source>
</evidence>
<dbReference type="Proteomes" id="UP001556367">
    <property type="component" value="Unassembled WGS sequence"/>
</dbReference>
<gene>
    <name evidence="11" type="ORF">HGRIS_013320</name>
</gene>
<comment type="subcellular location">
    <subcellularLocation>
        <location evidence="1">Cell membrane</location>
        <topology evidence="1">Multi-pass membrane protein</topology>
    </subcellularLocation>
</comment>
<dbReference type="Pfam" id="PF07690">
    <property type="entry name" value="MFS_1"/>
    <property type="match status" value="1"/>
</dbReference>
<feature type="transmembrane region" description="Helical" evidence="9">
    <location>
        <begin position="331"/>
        <end position="356"/>
    </location>
</feature>
<evidence type="ECO:0000256" key="8">
    <source>
        <dbReference type="SAM" id="MobiDB-lite"/>
    </source>
</evidence>
<evidence type="ECO:0000256" key="1">
    <source>
        <dbReference type="ARBA" id="ARBA00004651"/>
    </source>
</evidence>
<feature type="transmembrane region" description="Helical" evidence="9">
    <location>
        <begin position="476"/>
        <end position="500"/>
    </location>
</feature>
<keyword evidence="6 9" id="KW-0472">Membrane</keyword>
<proteinExistence type="inferred from homology"/>
<feature type="domain" description="Major facilitator superfamily (MFS) profile" evidence="10">
    <location>
        <begin position="105"/>
        <end position="536"/>
    </location>
</feature>
<feature type="transmembrane region" description="Helical" evidence="9">
    <location>
        <begin position="444"/>
        <end position="464"/>
    </location>
</feature>
<comment type="similarity">
    <text evidence="7">Belongs to the major facilitator superfamily. DHA1 family. Polyamines/proton antiporter (TC 2.A.1.2.16) subfamily.</text>
</comment>
<comment type="caution">
    <text evidence="11">The sequence shown here is derived from an EMBL/GenBank/DDBJ whole genome shotgun (WGS) entry which is preliminary data.</text>
</comment>
<keyword evidence="12" id="KW-1185">Reference proteome</keyword>
<keyword evidence="5 9" id="KW-1133">Transmembrane helix</keyword>
<feature type="region of interest" description="Disordered" evidence="8">
    <location>
        <begin position="1"/>
        <end position="46"/>
    </location>
</feature>
<keyword evidence="3" id="KW-1003">Cell membrane</keyword>
<keyword evidence="4 9" id="KW-0812">Transmembrane</keyword>
<dbReference type="Gene3D" id="1.20.1250.20">
    <property type="entry name" value="MFS general substrate transporter like domains"/>
    <property type="match status" value="1"/>
</dbReference>
<dbReference type="InterPro" id="IPR011701">
    <property type="entry name" value="MFS"/>
</dbReference>
<feature type="transmembrane region" description="Helical" evidence="9">
    <location>
        <begin position="263"/>
        <end position="285"/>
    </location>
</feature>
<organism evidence="11 12">
    <name type="scientific">Hohenbuehelia grisea</name>
    <dbReference type="NCBI Taxonomy" id="104357"/>
    <lineage>
        <taxon>Eukaryota</taxon>
        <taxon>Fungi</taxon>
        <taxon>Dikarya</taxon>
        <taxon>Basidiomycota</taxon>
        <taxon>Agaricomycotina</taxon>
        <taxon>Agaricomycetes</taxon>
        <taxon>Agaricomycetidae</taxon>
        <taxon>Agaricales</taxon>
        <taxon>Pleurotineae</taxon>
        <taxon>Pleurotaceae</taxon>
        <taxon>Hohenbuehelia</taxon>
    </lineage>
</organism>
<evidence type="ECO:0000256" key="6">
    <source>
        <dbReference type="ARBA" id="ARBA00023136"/>
    </source>
</evidence>
<feature type="compositionally biased region" description="Polar residues" evidence="8">
    <location>
        <begin position="1"/>
        <end position="13"/>
    </location>
</feature>
<sequence>MTYTHPISATSTVHGDSDDPSHPSHPTTTTEFAGAGPSTNLPIGSARYRYPEPEHVKFAEKVDPSNSADTAYPGNGTPGDPFIVDWDLDDPECPYNWTRRRKWLITTQLAMATWTVSFGSSSYSGGLKYTISDFRVSEEVAVLGVSLYVVGFALGPLVFAPLGETFGRRIIFLITFSSYLLFNVGCALSKSLPALLICRFLSGTVGSSPLTNSGGTISDIWNPRERGLATAIYATVPFLGPVIGPIVGGFVSQNPKLGWHFNFWLVCIVSGITLLFGYIVTPETYTPVLLRRRARKLTQDSGSAQQYTSVYDLSRPKSFFTTVQNNLRRPFLFLFTEPIVALLAGYVAIVYGTLYAQFSAFPIIFQQHRGFSPGEGGLAFLGVGLGVTLGTATSQIQNRFYWRAMDRSINGRAPPEARLHMSIVGGILLPVGLFWFAWTTQKRIHFLVPIFAGVPFGVGVAQILQGLTAYLMDTYGIFFASAIAATVVLRSFGGAAFPLVSPPMFRGLGDQWAMSIFAFMSLACMPLPILFFKYGGWIRSKSAFAYHDPVVDMSFGGSRPETATSQLEKRNGASTVTEHPKTSH</sequence>
<evidence type="ECO:0000259" key="10">
    <source>
        <dbReference type="PROSITE" id="PS50850"/>
    </source>
</evidence>
<feature type="transmembrane region" description="Helical" evidence="9">
    <location>
        <begin position="512"/>
        <end position="532"/>
    </location>
</feature>
<evidence type="ECO:0000256" key="7">
    <source>
        <dbReference type="ARBA" id="ARBA00038459"/>
    </source>
</evidence>
<feature type="compositionally biased region" description="Polar residues" evidence="8">
    <location>
        <begin position="562"/>
        <end position="577"/>
    </location>
</feature>
<dbReference type="PANTHER" id="PTHR23502:SF186">
    <property type="entry name" value="MAJOR FACILITATOR SUPERFAMILY (MFS) PROFILE DOMAIN-CONTAINING PROTEIN"/>
    <property type="match status" value="1"/>
</dbReference>
<dbReference type="CDD" id="cd17323">
    <property type="entry name" value="MFS_Tpo1_MDR_like"/>
    <property type="match status" value="1"/>
</dbReference>
<feature type="transmembrane region" description="Helical" evidence="9">
    <location>
        <begin position="140"/>
        <end position="158"/>
    </location>
</feature>
<dbReference type="InterPro" id="IPR020846">
    <property type="entry name" value="MFS_dom"/>
</dbReference>
<protein>
    <recommendedName>
        <fullName evidence="10">Major facilitator superfamily (MFS) profile domain-containing protein</fullName>
    </recommendedName>
</protein>
<evidence type="ECO:0000256" key="4">
    <source>
        <dbReference type="ARBA" id="ARBA00022692"/>
    </source>
</evidence>
<dbReference type="EMBL" id="JASNQZ010000015">
    <property type="protein sequence ID" value="KAL0947203.1"/>
    <property type="molecule type" value="Genomic_DNA"/>
</dbReference>
<feature type="transmembrane region" description="Helical" evidence="9">
    <location>
        <begin position="376"/>
        <end position="396"/>
    </location>
</feature>
<evidence type="ECO:0000256" key="2">
    <source>
        <dbReference type="ARBA" id="ARBA00022448"/>
    </source>
</evidence>
<evidence type="ECO:0000313" key="12">
    <source>
        <dbReference type="Proteomes" id="UP001556367"/>
    </source>
</evidence>
<reference evidence="12" key="1">
    <citation type="submission" date="2024-06" db="EMBL/GenBank/DDBJ databases">
        <title>Multi-omics analyses provide insights into the biosynthesis of the anticancer antibiotic pleurotin in Hohenbuehelia grisea.</title>
        <authorList>
            <person name="Weaver J.A."/>
            <person name="Alberti F."/>
        </authorList>
    </citation>
    <scope>NUCLEOTIDE SEQUENCE [LARGE SCALE GENOMIC DNA]</scope>
    <source>
        <strain evidence="12">T-177</strain>
    </source>
</reference>
<evidence type="ECO:0000256" key="9">
    <source>
        <dbReference type="SAM" id="Phobius"/>
    </source>
</evidence>
<feature type="transmembrane region" description="Helical" evidence="9">
    <location>
        <begin position="231"/>
        <end position="251"/>
    </location>
</feature>
<evidence type="ECO:0000313" key="11">
    <source>
        <dbReference type="EMBL" id="KAL0947203.1"/>
    </source>
</evidence>
<evidence type="ECO:0000256" key="5">
    <source>
        <dbReference type="ARBA" id="ARBA00022989"/>
    </source>
</evidence>
<accession>A0ABR3IVB7</accession>
<dbReference type="PANTHER" id="PTHR23502">
    <property type="entry name" value="MAJOR FACILITATOR SUPERFAMILY"/>
    <property type="match status" value="1"/>
</dbReference>
<name>A0ABR3IVB7_9AGAR</name>
<dbReference type="PROSITE" id="PS50850">
    <property type="entry name" value="MFS"/>
    <property type="match status" value="1"/>
</dbReference>
<dbReference type="InterPro" id="IPR036259">
    <property type="entry name" value="MFS_trans_sf"/>
</dbReference>
<feature type="transmembrane region" description="Helical" evidence="9">
    <location>
        <begin position="417"/>
        <end position="438"/>
    </location>
</feature>